<dbReference type="AlphaFoldDB" id="A0A2D2D4P3"/>
<dbReference type="KEGG" id="mtw:CQW49_20450"/>
<dbReference type="Proteomes" id="UP000230709">
    <property type="component" value="Chromosome"/>
</dbReference>
<keyword evidence="2" id="KW-1185">Reference proteome</keyword>
<protein>
    <recommendedName>
        <fullName evidence="3">Right handed beta helix domain-containing protein</fullName>
    </recommendedName>
</protein>
<dbReference type="Gene3D" id="2.160.20.10">
    <property type="entry name" value="Single-stranded right-handed beta-helix, Pectin lyase-like"/>
    <property type="match status" value="1"/>
</dbReference>
<gene>
    <name evidence="1" type="ORF">CQW49_20450</name>
</gene>
<dbReference type="SUPFAM" id="SSF51126">
    <property type="entry name" value="Pectin lyase-like"/>
    <property type="match status" value="1"/>
</dbReference>
<dbReference type="EMBL" id="CP023737">
    <property type="protein sequence ID" value="ATQ69990.1"/>
    <property type="molecule type" value="Genomic_DNA"/>
</dbReference>
<dbReference type="InterPro" id="IPR012334">
    <property type="entry name" value="Pectin_lyas_fold"/>
</dbReference>
<name>A0A2D2D4P3_METT3</name>
<dbReference type="STRING" id="595536.GCA_000178815_01105"/>
<evidence type="ECO:0000313" key="2">
    <source>
        <dbReference type="Proteomes" id="UP000230709"/>
    </source>
</evidence>
<reference evidence="2" key="1">
    <citation type="submission" date="2017-10" db="EMBL/GenBank/DDBJ databases">
        <title>Completed PacBio SMRT sequence of Methylosinus trichosporium OB3b reveals presence of a third large plasmid.</title>
        <authorList>
            <person name="Charles T.C."/>
            <person name="Lynch M.D.J."/>
            <person name="Heil J.R."/>
            <person name="Cheng J."/>
        </authorList>
    </citation>
    <scope>NUCLEOTIDE SEQUENCE [LARGE SCALE GENOMIC DNA]</scope>
    <source>
        <strain evidence="2">OB3b</strain>
    </source>
</reference>
<evidence type="ECO:0008006" key="3">
    <source>
        <dbReference type="Google" id="ProtNLM"/>
    </source>
</evidence>
<proteinExistence type="predicted"/>
<organism evidence="1 2">
    <name type="scientific">Methylosinus trichosporium (strain ATCC 35070 / NCIMB 11131 / UNIQEM 75 / OB3b)</name>
    <dbReference type="NCBI Taxonomy" id="595536"/>
    <lineage>
        <taxon>Bacteria</taxon>
        <taxon>Pseudomonadati</taxon>
        <taxon>Pseudomonadota</taxon>
        <taxon>Alphaproteobacteria</taxon>
        <taxon>Hyphomicrobiales</taxon>
        <taxon>Methylocystaceae</taxon>
        <taxon>Methylosinus</taxon>
    </lineage>
</organism>
<dbReference type="InterPro" id="IPR011050">
    <property type="entry name" value="Pectin_lyase_fold/virulence"/>
</dbReference>
<accession>A0A2D2D4P3</accession>
<evidence type="ECO:0000313" key="1">
    <source>
        <dbReference type="EMBL" id="ATQ69990.1"/>
    </source>
</evidence>
<sequence>MAATALGAFQAQAADRIYVSTRNGADVLGCGAIAAPCRSFQFAHDQIAAGGQVQVLDPGDYGPVNINKAISIVNDGVGAAGVLSMKPNQTAIYVGAGASDVVTLRGLTIVGAGTGQGGGNGVALISGRLVHMANLRVRKLLFGIVADAVDFSLVDSTVTDTDSAIVVDPTTGGVNGVIERVTASHNMSWGLQVDANVAKGPVKVEASDSVFTGNCNGVLVSASARQLADVTLREIVSSGNAACSSGAGIAAVGARALVRLAHSVAADNAVGVMIGAGPAVVESYRDNDLRGNGVPVAGGALTIVPNL</sequence>